<keyword evidence="1" id="KW-0732">Signal</keyword>
<sequence length="180" mass="20038">MKSFFGVRLALLVSALTLSLAAPPASAAGAGILVECLGFLHGRVGKRFLYAGDCMSPDSFLETPWHWVDGRYEQLTLAYQGDGNLVQYRWIQGQGYGTAIWSTNTYGVPAGSATLQHDGNFVLYDDEGDPYWSTNTWNCPGHWDWKEVELQDDENVVLYMQSVGGNTRYAKWDSWGNAHC</sequence>
<dbReference type="SMART" id="SM00108">
    <property type="entry name" value="B_lectin"/>
    <property type="match status" value="1"/>
</dbReference>
<accession>R1HT18</accession>
<evidence type="ECO:0000313" key="3">
    <source>
        <dbReference type="EMBL" id="EOD66720.1"/>
    </source>
</evidence>
<comment type="caution">
    <text evidence="3">The sequence shown here is derived from an EMBL/GenBank/DDBJ whole genome shotgun (WGS) entry which is preliminary data.</text>
</comment>
<dbReference type="OrthoDB" id="516973at2"/>
<evidence type="ECO:0000256" key="1">
    <source>
        <dbReference type="SAM" id="SignalP"/>
    </source>
</evidence>
<dbReference type="AlphaFoldDB" id="R1HT18"/>
<gene>
    <name evidence="3" type="ORF">H480_20125</name>
</gene>
<organism evidence="3 4">
    <name type="scientific">Amycolatopsis vancoresmycina DSM 44592</name>
    <dbReference type="NCBI Taxonomy" id="1292037"/>
    <lineage>
        <taxon>Bacteria</taxon>
        <taxon>Bacillati</taxon>
        <taxon>Actinomycetota</taxon>
        <taxon>Actinomycetes</taxon>
        <taxon>Pseudonocardiales</taxon>
        <taxon>Pseudonocardiaceae</taxon>
        <taxon>Amycolatopsis</taxon>
    </lineage>
</organism>
<dbReference type="SUPFAM" id="SSF51110">
    <property type="entry name" value="alpha-D-mannose-specific plant lectins"/>
    <property type="match status" value="1"/>
</dbReference>
<name>R1HT18_9PSEU</name>
<evidence type="ECO:0000313" key="4">
    <source>
        <dbReference type="Proteomes" id="UP000014139"/>
    </source>
</evidence>
<dbReference type="EMBL" id="AOUO01000280">
    <property type="protein sequence ID" value="EOD66720.1"/>
    <property type="molecule type" value="Genomic_DNA"/>
</dbReference>
<dbReference type="eggNOG" id="COG0747">
    <property type="taxonomic scope" value="Bacteria"/>
</dbReference>
<reference evidence="3 4" key="1">
    <citation type="submission" date="2013-02" db="EMBL/GenBank/DDBJ databases">
        <title>Draft genome sequence of Amycolatopsis vancoresmycina strain DSM 44592T.</title>
        <authorList>
            <person name="Kumar S."/>
            <person name="Kaur N."/>
            <person name="Kaur C."/>
            <person name="Raghava G.P.S."/>
            <person name="Mayilraj S."/>
        </authorList>
    </citation>
    <scope>NUCLEOTIDE SEQUENCE [LARGE SCALE GENOMIC DNA]</scope>
    <source>
        <strain evidence="3 4">DSM 44592</strain>
    </source>
</reference>
<protein>
    <submittedName>
        <fullName evidence="3">Peptidase S53 propeptide</fullName>
    </submittedName>
</protein>
<dbReference type="Proteomes" id="UP000014139">
    <property type="component" value="Unassembled WGS sequence"/>
</dbReference>
<evidence type="ECO:0000259" key="2">
    <source>
        <dbReference type="PROSITE" id="PS50927"/>
    </source>
</evidence>
<feature type="signal peptide" evidence="1">
    <location>
        <begin position="1"/>
        <end position="27"/>
    </location>
</feature>
<feature type="chain" id="PRO_5004351682" evidence="1">
    <location>
        <begin position="28"/>
        <end position="180"/>
    </location>
</feature>
<dbReference type="InterPro" id="IPR036426">
    <property type="entry name" value="Bulb-type_lectin_dom_sf"/>
</dbReference>
<dbReference type="Gene3D" id="2.90.10.10">
    <property type="entry name" value="Bulb-type lectin domain"/>
    <property type="match status" value="2"/>
</dbReference>
<proteinExistence type="predicted"/>
<keyword evidence="4" id="KW-1185">Reference proteome</keyword>
<dbReference type="PROSITE" id="PS50927">
    <property type="entry name" value="BULB_LECTIN"/>
    <property type="match status" value="1"/>
</dbReference>
<dbReference type="RefSeq" id="WP_003089063.1">
    <property type="nucleotide sequence ID" value="NZ_AOUO01000280.1"/>
</dbReference>
<dbReference type="PATRIC" id="fig|1292037.4.peg.3824"/>
<dbReference type="InterPro" id="IPR001480">
    <property type="entry name" value="Bulb-type_lectin_dom"/>
</dbReference>
<feature type="domain" description="Bulb-type lectin" evidence="2">
    <location>
        <begin position="46"/>
        <end position="171"/>
    </location>
</feature>